<evidence type="ECO:0000313" key="2">
    <source>
        <dbReference type="Proteomes" id="UP001153050"/>
    </source>
</evidence>
<gene>
    <name evidence="1" type="ORF">MES5069_1050020</name>
</gene>
<evidence type="ECO:0000313" key="1">
    <source>
        <dbReference type="EMBL" id="CAH2395340.1"/>
    </source>
</evidence>
<dbReference type="RefSeq" id="WP_254016443.1">
    <property type="nucleotide sequence ID" value="NZ_CAKXZT010000008.1"/>
</dbReference>
<dbReference type="Pfam" id="PF06035">
    <property type="entry name" value="Peptidase_C93"/>
    <property type="match status" value="1"/>
</dbReference>
<dbReference type="EMBL" id="CAKXZT010000008">
    <property type="protein sequence ID" value="CAH2395340.1"/>
    <property type="molecule type" value="Genomic_DNA"/>
</dbReference>
<accession>A0ABM9DFH9</accession>
<proteinExistence type="predicted"/>
<reference evidence="1 2" key="1">
    <citation type="submission" date="2022-03" db="EMBL/GenBank/DDBJ databases">
        <authorList>
            <person name="Brunel B."/>
        </authorList>
    </citation>
    <scope>NUCLEOTIDE SEQUENCE [LARGE SCALE GENOMIC DNA]</scope>
    <source>
        <strain evidence="1">STM5069sample</strain>
    </source>
</reference>
<dbReference type="PANTHER" id="PTHR39327:SF1">
    <property type="entry name" value="BLR5470 PROTEIN"/>
    <property type="match status" value="1"/>
</dbReference>
<dbReference type="Gene3D" id="3.10.620.30">
    <property type="match status" value="1"/>
</dbReference>
<dbReference type="PANTHER" id="PTHR39327">
    <property type="match status" value="1"/>
</dbReference>
<name>A0ABM9DFH9_9HYPH</name>
<sequence length="234" mass="25840">MSTAYSLSKARLAIMRSGILFGLITVGWPAGSAHASPPMLTGGLASQPIGHYEFCKANSAECTIRTHDLGPQHVTSTVWRNVVAVNARVNRSVRPKTDFDVYGEDEVWAYPNGLGDCEDYVLEKRRDLMREGLSLSNLLITVVRQPDGQGHAVLTVRTDKGDFILDNLTDAIRHWDQTGYVFLKRQSSDHPGSWVTIRERGNPIVSTLVVTPVATQASVSNRRVGKTIDRPTKR</sequence>
<dbReference type="Proteomes" id="UP001153050">
    <property type="component" value="Unassembled WGS sequence"/>
</dbReference>
<comment type="caution">
    <text evidence="1">The sequence shown here is derived from an EMBL/GenBank/DDBJ whole genome shotgun (WGS) entry which is preliminary data.</text>
</comment>
<dbReference type="InterPro" id="IPR010319">
    <property type="entry name" value="Transglutaminase-like_Cys_pept"/>
</dbReference>
<protein>
    <submittedName>
        <fullName evidence="1">Predicted transglutaminase-like cysteine proteinase</fullName>
    </submittedName>
</protein>
<keyword evidence="2" id="KW-1185">Reference proteome</keyword>
<organism evidence="1 2">
    <name type="scientific">Mesorhizobium escarrei</name>
    <dbReference type="NCBI Taxonomy" id="666018"/>
    <lineage>
        <taxon>Bacteria</taxon>
        <taxon>Pseudomonadati</taxon>
        <taxon>Pseudomonadota</taxon>
        <taxon>Alphaproteobacteria</taxon>
        <taxon>Hyphomicrobiales</taxon>
        <taxon>Phyllobacteriaceae</taxon>
        <taxon>Mesorhizobium</taxon>
    </lineage>
</organism>